<proteinExistence type="predicted"/>
<organism evidence="1 2">
    <name type="scientific">Flavihumibacter solisilvae</name>
    <dbReference type="NCBI Taxonomy" id="1349421"/>
    <lineage>
        <taxon>Bacteria</taxon>
        <taxon>Pseudomonadati</taxon>
        <taxon>Bacteroidota</taxon>
        <taxon>Chitinophagia</taxon>
        <taxon>Chitinophagales</taxon>
        <taxon>Chitinophagaceae</taxon>
        <taxon>Flavihumibacter</taxon>
    </lineage>
</organism>
<comment type="caution">
    <text evidence="1">The sequence shown here is derived from an EMBL/GenBank/DDBJ whole genome shotgun (WGS) entry which is preliminary data.</text>
</comment>
<protein>
    <submittedName>
        <fullName evidence="1">Lipoprotein</fullName>
    </submittedName>
</protein>
<dbReference type="EMBL" id="JSVC01000005">
    <property type="protein sequence ID" value="KIC95733.1"/>
    <property type="molecule type" value="Genomic_DNA"/>
</dbReference>
<evidence type="ECO:0000313" key="1">
    <source>
        <dbReference type="EMBL" id="KIC95733.1"/>
    </source>
</evidence>
<dbReference type="STRING" id="1349421.OI18_05070"/>
<dbReference type="Proteomes" id="UP000031408">
    <property type="component" value="Unassembled WGS sequence"/>
</dbReference>
<reference evidence="1 2" key="1">
    <citation type="submission" date="2014-11" db="EMBL/GenBank/DDBJ databases">
        <title>Genome sequence of Flavihumibacter solisilvae 3-3.</title>
        <authorList>
            <person name="Zhou G."/>
            <person name="Li M."/>
            <person name="Wang G."/>
        </authorList>
    </citation>
    <scope>NUCLEOTIDE SEQUENCE [LARGE SCALE GENOMIC DNA]</scope>
    <source>
        <strain evidence="1 2">3-3</strain>
    </source>
</reference>
<evidence type="ECO:0000313" key="2">
    <source>
        <dbReference type="Proteomes" id="UP000031408"/>
    </source>
</evidence>
<keyword evidence="1" id="KW-0449">Lipoprotein</keyword>
<keyword evidence="2" id="KW-1185">Reference proteome</keyword>
<dbReference type="AlphaFoldDB" id="A0A0C1LK23"/>
<dbReference type="NCBIfam" id="TIGR03806">
    <property type="entry name" value="chp_HNE_0200"/>
    <property type="match status" value="1"/>
</dbReference>
<dbReference type="InterPro" id="IPR022269">
    <property type="entry name" value="SO_2930-like_C"/>
</dbReference>
<gene>
    <name evidence="1" type="ORF">OI18_05070</name>
</gene>
<dbReference type="OrthoDB" id="338827at2"/>
<sequence length="347" mass="38360">MKTISTIFALVIFVILGVAFTAKQPSVSGKKEKLSEYGFFTGNLAELNPAEDVVPYQLNSSLFSNYAEKARFIKLPAGLTAQYNRDSVFGMPVGTILIKNFYYPADFRNPSKGRKILETRLLVHEQDGWNALPYIWNDEQTEAFYDVAGDVRKISYIDAGGKKVSTSYAIPNKNQCRGCHSNRDQLIPIGIAARHLNREYTFADGTKNQLEYWQQKGMLTGLPSSGLPANSKWDEAGSGSVESRARAYLDINCGHCHQPNGAANTSGLMLDMHTSNPTALGIMKTPVAAGRGSGNLDYDIYPGHPDKSILVFRMNTTDPGIAMPEIGREQIHKEGVELVRQWIKGMK</sequence>
<name>A0A0C1LK23_9BACT</name>
<dbReference type="RefSeq" id="WP_039137920.1">
    <property type="nucleotide sequence ID" value="NZ_JSVC01000005.1"/>
</dbReference>
<accession>A0A0C1LK23</accession>